<dbReference type="PANTHER" id="PTHR32448">
    <property type="entry name" value="OS08G0158400 PROTEIN"/>
    <property type="match status" value="1"/>
</dbReference>
<dbReference type="Gramene" id="LPERR06G14800.1">
    <property type="protein sequence ID" value="LPERR06G14800.1"/>
    <property type="gene ID" value="LPERR06G14800"/>
</dbReference>
<keyword evidence="6" id="KW-0325">Glycoprotein</keyword>
<dbReference type="InterPro" id="IPR016167">
    <property type="entry name" value="FAD-bd_PCMH_sub1"/>
</dbReference>
<dbReference type="InterPro" id="IPR036318">
    <property type="entry name" value="FAD-bd_PCMH-like_sf"/>
</dbReference>
<evidence type="ECO:0000256" key="3">
    <source>
        <dbReference type="ARBA" id="ARBA00022630"/>
    </source>
</evidence>
<evidence type="ECO:0000313" key="10">
    <source>
        <dbReference type="Proteomes" id="UP000032180"/>
    </source>
</evidence>
<dbReference type="Gene3D" id="3.30.465.10">
    <property type="match status" value="1"/>
</dbReference>
<dbReference type="eggNOG" id="ENOG502QVGN">
    <property type="taxonomic scope" value="Eukaryota"/>
</dbReference>
<reference evidence="10" key="2">
    <citation type="submission" date="2013-12" db="EMBL/GenBank/DDBJ databases">
        <authorList>
            <person name="Yu Y."/>
            <person name="Lee S."/>
            <person name="de Baynast K."/>
            <person name="Wissotski M."/>
            <person name="Liu L."/>
            <person name="Talag J."/>
            <person name="Goicoechea J."/>
            <person name="Angelova A."/>
            <person name="Jetty R."/>
            <person name="Kudrna D."/>
            <person name="Golser W."/>
            <person name="Rivera L."/>
            <person name="Zhang J."/>
            <person name="Wing R."/>
        </authorList>
    </citation>
    <scope>NUCLEOTIDE SEQUENCE</scope>
</reference>
<evidence type="ECO:0000256" key="5">
    <source>
        <dbReference type="ARBA" id="ARBA00022827"/>
    </source>
</evidence>
<comment type="cofactor">
    <cofactor evidence="1">
        <name>FAD</name>
        <dbReference type="ChEBI" id="CHEBI:57692"/>
    </cofactor>
</comment>
<evidence type="ECO:0000256" key="1">
    <source>
        <dbReference type="ARBA" id="ARBA00001974"/>
    </source>
</evidence>
<dbReference type="InterPro" id="IPR006094">
    <property type="entry name" value="Oxid_FAD_bind_N"/>
</dbReference>
<dbReference type="Proteomes" id="UP000032180">
    <property type="component" value="Chromosome 6"/>
</dbReference>
<dbReference type="GO" id="GO:0071949">
    <property type="term" value="F:FAD binding"/>
    <property type="evidence" value="ECO:0007669"/>
    <property type="project" value="InterPro"/>
</dbReference>
<dbReference type="EnsemblPlants" id="LPERR06G14800.1">
    <property type="protein sequence ID" value="LPERR06G14800.1"/>
    <property type="gene ID" value="LPERR06G14800"/>
</dbReference>
<evidence type="ECO:0000256" key="6">
    <source>
        <dbReference type="ARBA" id="ARBA00023180"/>
    </source>
</evidence>
<evidence type="ECO:0000256" key="4">
    <source>
        <dbReference type="ARBA" id="ARBA00022729"/>
    </source>
</evidence>
<feature type="chain" id="PRO_5002349344" description="FAD-binding PCMH-type domain-containing protein" evidence="7">
    <location>
        <begin position="23"/>
        <end position="535"/>
    </location>
</feature>
<reference evidence="9 10" key="1">
    <citation type="submission" date="2012-08" db="EMBL/GenBank/DDBJ databases">
        <title>Oryza genome evolution.</title>
        <authorList>
            <person name="Wing R.A."/>
        </authorList>
    </citation>
    <scope>NUCLEOTIDE SEQUENCE</scope>
</reference>
<feature type="signal peptide" evidence="7">
    <location>
        <begin position="1"/>
        <end position="22"/>
    </location>
</feature>
<dbReference type="Gene3D" id="3.30.43.10">
    <property type="entry name" value="Uridine Diphospho-n-acetylenolpyruvylglucosamine Reductase, domain 2"/>
    <property type="match status" value="1"/>
</dbReference>
<dbReference type="GO" id="GO:0016491">
    <property type="term" value="F:oxidoreductase activity"/>
    <property type="evidence" value="ECO:0007669"/>
    <property type="project" value="InterPro"/>
</dbReference>
<dbReference type="SUPFAM" id="SSF56176">
    <property type="entry name" value="FAD-binding/transporter-associated domain-like"/>
    <property type="match status" value="1"/>
</dbReference>
<dbReference type="InterPro" id="IPR012951">
    <property type="entry name" value="BBE"/>
</dbReference>
<keyword evidence="3" id="KW-0285">Flavoprotein</keyword>
<keyword evidence="10" id="KW-1185">Reference proteome</keyword>
<evidence type="ECO:0000256" key="7">
    <source>
        <dbReference type="SAM" id="SignalP"/>
    </source>
</evidence>
<evidence type="ECO:0000259" key="8">
    <source>
        <dbReference type="PROSITE" id="PS51387"/>
    </source>
</evidence>
<keyword evidence="4 7" id="KW-0732">Signal</keyword>
<proteinExistence type="inferred from homology"/>
<evidence type="ECO:0000256" key="2">
    <source>
        <dbReference type="ARBA" id="ARBA00005466"/>
    </source>
</evidence>
<dbReference type="Pfam" id="PF08031">
    <property type="entry name" value="BBE"/>
    <property type="match status" value="1"/>
</dbReference>
<evidence type="ECO:0000313" key="9">
    <source>
        <dbReference type="EnsemblPlants" id="LPERR06G14800.1"/>
    </source>
</evidence>
<comment type="similarity">
    <text evidence="2">Belongs to the oxygen-dependent FAD-linked oxidoreductase family.</text>
</comment>
<dbReference type="Pfam" id="PF01565">
    <property type="entry name" value="FAD_binding_4"/>
    <property type="match status" value="1"/>
</dbReference>
<dbReference type="HOGENOM" id="CLU_018354_6_0_1"/>
<organism evidence="9 10">
    <name type="scientific">Leersia perrieri</name>
    <dbReference type="NCBI Taxonomy" id="77586"/>
    <lineage>
        <taxon>Eukaryota</taxon>
        <taxon>Viridiplantae</taxon>
        <taxon>Streptophyta</taxon>
        <taxon>Embryophyta</taxon>
        <taxon>Tracheophyta</taxon>
        <taxon>Spermatophyta</taxon>
        <taxon>Magnoliopsida</taxon>
        <taxon>Liliopsida</taxon>
        <taxon>Poales</taxon>
        <taxon>Poaceae</taxon>
        <taxon>BOP clade</taxon>
        <taxon>Oryzoideae</taxon>
        <taxon>Oryzeae</taxon>
        <taxon>Oryzinae</taxon>
        <taxon>Leersia</taxon>
    </lineage>
</organism>
<dbReference type="Gene3D" id="3.40.462.20">
    <property type="match status" value="1"/>
</dbReference>
<dbReference type="InterPro" id="IPR016169">
    <property type="entry name" value="FAD-bd_PCMH_sub2"/>
</dbReference>
<keyword evidence="5" id="KW-0274">FAD</keyword>
<accession>A0A0D9WR29</accession>
<dbReference type="PROSITE" id="PS51387">
    <property type="entry name" value="FAD_PCMH"/>
    <property type="match status" value="1"/>
</dbReference>
<sequence length="535" mass="58052">MTTTPMSFYFALLATCICFLHRVPMDAAAAAAPANQTAGFLDCLAVSLPPGVVYTHASRSYQSVLESSIKNLLFDTPSTPTPVAIVEATDATHVQAAVRCGARHGVTVRSRSGGHDYEGLSYRSVLDASRGASFAVVDMAGGELRAVHVDVSGRTAWVGSGATLGEVYYAIAKSSSRLGFPGSVGPTVGVGGFLSGGGFGLMLRKHGLAADLVLDAKLVNAKGDLLDRAAMGEDLFWAIRGGGGGNFGIVVSWKIRLVPVPETVTVFTVHRPRNQYSATDLLTKWQTVSPSLPNDVFLRVVVQNQEAQFESLYLGPHAGLVAAMTTNFPELGVKAKDCIEMTWIQSVLYFAFYGTGKPVEMLLDRGPTKPDRSFKAKSDYVHEPIPSHVWENTWSWLLKDGAGLLILDPYGGKMAGFSPAATPFPHRQALYNIQYYGFWSESGTAAAEKHMGWVRGIYREMEPYVSKNPRGAYVNYRDLDLGVNYDGDGVTSYEKARVWGEAYFKGNFERLAKVKAKVDSDNNFKNEQSIPPFPN</sequence>
<feature type="domain" description="FAD-binding PCMH-type" evidence="8">
    <location>
        <begin position="78"/>
        <end position="260"/>
    </location>
</feature>
<name>A0A0D9WR29_9ORYZ</name>
<reference evidence="9" key="3">
    <citation type="submission" date="2015-04" db="UniProtKB">
        <authorList>
            <consortium name="EnsemblPlants"/>
        </authorList>
    </citation>
    <scope>IDENTIFICATION</scope>
</reference>
<dbReference type="AlphaFoldDB" id="A0A0D9WR29"/>
<dbReference type="InterPro" id="IPR016166">
    <property type="entry name" value="FAD-bd_PCMH"/>
</dbReference>
<protein>
    <recommendedName>
        <fullName evidence="8">FAD-binding PCMH-type domain-containing protein</fullName>
    </recommendedName>
</protein>